<keyword evidence="2" id="KW-1185">Reference proteome</keyword>
<gene>
    <name evidence="1" type="ORF">H9641_18765</name>
</gene>
<evidence type="ECO:0000313" key="1">
    <source>
        <dbReference type="EMBL" id="MBD7982741.1"/>
    </source>
</evidence>
<comment type="caution">
    <text evidence="1">The sequence shown here is derived from an EMBL/GenBank/DDBJ whole genome shotgun (WGS) entry which is preliminary data.</text>
</comment>
<accession>A0ABR8U3Z0</accession>
<organism evidence="1 2">
    <name type="scientific">Oerskovia merdavium</name>
    <dbReference type="NCBI Taxonomy" id="2762227"/>
    <lineage>
        <taxon>Bacteria</taxon>
        <taxon>Bacillati</taxon>
        <taxon>Actinomycetota</taxon>
        <taxon>Actinomycetes</taxon>
        <taxon>Micrococcales</taxon>
        <taxon>Cellulomonadaceae</taxon>
        <taxon>Oerskovia</taxon>
    </lineage>
</organism>
<sequence>MCRDKIEGGRRCPGCSPAARRAKRATDRHERATEAVEAFIGATPYRPESTDLMAMSSRPSYYDTDEWVEYDESIRAAAERHGVELVDERRAAGLWEGDSEPAAAYRVRADTPDDIRAWAGEVAGRYNQDSVMVGFYDKDGADVVYGFGSGDVDADDALTSLRDAGFPAGRVYDGRLEVASTQDMPLGSNALAVLQARLGGGTEDRANVEFIEKNERHLAHTPVKEIQMLRQNYAAEHGIPPRQPIPHLTERDDIAAALAYDAAEHDPTNPKVARSYRVFRQHVGQQWDVLTKAGYSFEPWHGDTEQPYANSAEMLADVRDNKHLYYFRTDVSQTTEGALPPDHPMARQVTVTMPDGTRRRMLANDVFRAVHDTIAHSEGHQFGPYGEKRAWWTHRSSLPRESRLALWCETRAQNTWTNAGPHMLDRDDDGTPRLKTRTDPGWLPISQRPYAAQKCVTVDRAFL</sequence>
<evidence type="ECO:0000313" key="2">
    <source>
        <dbReference type="Proteomes" id="UP000655570"/>
    </source>
</evidence>
<dbReference type="EMBL" id="JACSQF010000028">
    <property type="protein sequence ID" value="MBD7982741.1"/>
    <property type="molecule type" value="Genomic_DNA"/>
</dbReference>
<dbReference type="Proteomes" id="UP000655570">
    <property type="component" value="Unassembled WGS sequence"/>
</dbReference>
<proteinExistence type="predicted"/>
<name>A0ABR8U3Z0_9CELL</name>
<dbReference type="RefSeq" id="WP_191805926.1">
    <property type="nucleotide sequence ID" value="NZ_JACSQF010000028.1"/>
</dbReference>
<reference evidence="1 2" key="1">
    <citation type="submission" date="2020-08" db="EMBL/GenBank/DDBJ databases">
        <title>A Genomic Blueprint of the Chicken Gut Microbiome.</title>
        <authorList>
            <person name="Gilroy R."/>
            <person name="Ravi A."/>
            <person name="Getino M."/>
            <person name="Pursley I."/>
            <person name="Horton D.L."/>
            <person name="Alikhan N.-F."/>
            <person name="Baker D."/>
            <person name="Gharbi K."/>
            <person name="Hall N."/>
            <person name="Watson M."/>
            <person name="Adriaenssens E.M."/>
            <person name="Foster-Nyarko E."/>
            <person name="Jarju S."/>
            <person name="Secka A."/>
            <person name="Antonio M."/>
            <person name="Oren A."/>
            <person name="Chaudhuri R."/>
            <person name="La Ragione R.M."/>
            <person name="Hildebrand F."/>
            <person name="Pallen M.J."/>
        </authorList>
    </citation>
    <scope>NUCLEOTIDE SEQUENCE [LARGE SCALE GENOMIC DNA]</scope>
    <source>
        <strain evidence="1 2">Sa2CUA9</strain>
    </source>
</reference>
<protein>
    <submittedName>
        <fullName evidence="1">Uncharacterized protein</fullName>
    </submittedName>
</protein>